<keyword evidence="1" id="KW-0808">Transferase</keyword>
<proteinExistence type="predicted"/>
<evidence type="ECO:0000313" key="1">
    <source>
        <dbReference type="EMBL" id="MFC5384378.1"/>
    </source>
</evidence>
<dbReference type="InterPro" id="IPR007459">
    <property type="entry name" value="DNA_pol3_chi"/>
</dbReference>
<organism evidence="1 2">
    <name type="scientific">Aquamicrobium segne</name>
    <dbReference type="NCBI Taxonomy" id="469547"/>
    <lineage>
        <taxon>Bacteria</taxon>
        <taxon>Pseudomonadati</taxon>
        <taxon>Pseudomonadota</taxon>
        <taxon>Alphaproteobacteria</taxon>
        <taxon>Hyphomicrobiales</taxon>
        <taxon>Phyllobacteriaceae</taxon>
        <taxon>Aquamicrobium</taxon>
    </lineage>
</organism>
<dbReference type="NCBIfam" id="NF004347">
    <property type="entry name" value="PRK05728.1-4"/>
    <property type="match status" value="1"/>
</dbReference>
<reference evidence="2" key="1">
    <citation type="journal article" date="2019" name="Int. J. Syst. Evol. Microbiol.">
        <title>The Global Catalogue of Microorganisms (GCM) 10K type strain sequencing project: providing services to taxonomists for standard genome sequencing and annotation.</title>
        <authorList>
            <consortium name="The Broad Institute Genomics Platform"/>
            <consortium name="The Broad Institute Genome Sequencing Center for Infectious Disease"/>
            <person name="Wu L."/>
            <person name="Ma J."/>
        </authorList>
    </citation>
    <scope>NUCLEOTIDE SEQUENCE [LARGE SCALE GENOMIC DNA]</scope>
    <source>
        <strain evidence="2">CGMCC 4.1415</strain>
    </source>
</reference>
<name>A0ABW0GX70_9HYPH</name>
<gene>
    <name evidence="1" type="ORF">ACFPLB_00135</name>
</gene>
<keyword evidence="1" id="KW-0548">Nucleotidyltransferase</keyword>
<dbReference type="PANTHER" id="PTHR38767">
    <property type="entry name" value="DNA POLYMERASE III SUBUNIT CHI"/>
    <property type="match status" value="1"/>
</dbReference>
<dbReference type="PANTHER" id="PTHR38767:SF1">
    <property type="entry name" value="DNA POLYMERASE III SUBUNIT CHI"/>
    <property type="match status" value="1"/>
</dbReference>
<dbReference type="EMBL" id="JBHSLL010000001">
    <property type="protein sequence ID" value="MFC5384378.1"/>
    <property type="molecule type" value="Genomic_DNA"/>
</dbReference>
<sequence length="149" mass="16911">MTEILFYHLTESTLEDALPGLLERSLQRGWRAVVQTGSEQCRDALDQHLWTYRDDSFLAHGTDRDSFPAEQPVLLTTGTGNANGAHIRFLVDGAEPPDLGAYERAVFLFDGHDADQLEAARSHWKLMKAAGHDVTYWQQASDRRWQRKA</sequence>
<dbReference type="GO" id="GO:0003887">
    <property type="term" value="F:DNA-directed DNA polymerase activity"/>
    <property type="evidence" value="ECO:0007669"/>
    <property type="project" value="UniProtKB-EC"/>
</dbReference>
<comment type="caution">
    <text evidence="1">The sequence shown here is derived from an EMBL/GenBank/DDBJ whole genome shotgun (WGS) entry which is preliminary data.</text>
</comment>
<keyword evidence="2" id="KW-1185">Reference proteome</keyword>
<dbReference type="Gene3D" id="3.40.50.10110">
    <property type="entry name" value="DNA polymerase III subunit chi"/>
    <property type="match status" value="1"/>
</dbReference>
<accession>A0ABW0GX70</accession>
<evidence type="ECO:0000313" key="2">
    <source>
        <dbReference type="Proteomes" id="UP001596016"/>
    </source>
</evidence>
<dbReference type="EC" id="2.7.7.7" evidence="1"/>
<dbReference type="InterPro" id="IPR036768">
    <property type="entry name" value="PolIII_chi_sf"/>
</dbReference>
<protein>
    <submittedName>
        <fullName evidence="1">DNA polymerase III subunit chi</fullName>
        <ecNumber evidence="1">2.7.7.7</ecNumber>
    </submittedName>
</protein>
<dbReference type="RefSeq" id="WP_378227240.1">
    <property type="nucleotide sequence ID" value="NZ_JBHSLL010000001.1"/>
</dbReference>
<dbReference type="Pfam" id="PF04364">
    <property type="entry name" value="DNA_pol3_chi"/>
    <property type="match status" value="1"/>
</dbReference>
<dbReference type="SUPFAM" id="SSF102400">
    <property type="entry name" value="DNA polymerase III chi subunit"/>
    <property type="match status" value="1"/>
</dbReference>
<dbReference type="Proteomes" id="UP001596016">
    <property type="component" value="Unassembled WGS sequence"/>
</dbReference>